<evidence type="ECO:0000256" key="1">
    <source>
        <dbReference type="SAM" id="MobiDB-lite"/>
    </source>
</evidence>
<proteinExistence type="predicted"/>
<comment type="caution">
    <text evidence="2">The sequence shown here is derived from an EMBL/GenBank/DDBJ whole genome shotgun (WGS) entry which is preliminary data.</text>
</comment>
<feature type="region of interest" description="Disordered" evidence="1">
    <location>
        <begin position="1"/>
        <end position="40"/>
    </location>
</feature>
<organism evidence="2">
    <name type="scientific">marine sediment metagenome</name>
    <dbReference type="NCBI Taxonomy" id="412755"/>
    <lineage>
        <taxon>unclassified sequences</taxon>
        <taxon>metagenomes</taxon>
        <taxon>ecological metagenomes</taxon>
    </lineage>
</organism>
<feature type="non-terminal residue" evidence="2">
    <location>
        <position position="1"/>
    </location>
</feature>
<evidence type="ECO:0000313" key="2">
    <source>
        <dbReference type="EMBL" id="GAH37523.1"/>
    </source>
</evidence>
<feature type="compositionally biased region" description="Basic and acidic residues" evidence="1">
    <location>
        <begin position="1"/>
        <end position="10"/>
    </location>
</feature>
<dbReference type="AlphaFoldDB" id="X1GX05"/>
<reference evidence="2" key="1">
    <citation type="journal article" date="2014" name="Front. Microbiol.">
        <title>High frequency of phylogenetically diverse reductive dehalogenase-homologous genes in deep subseafloor sedimentary metagenomes.</title>
        <authorList>
            <person name="Kawai M."/>
            <person name="Futagami T."/>
            <person name="Toyoda A."/>
            <person name="Takaki Y."/>
            <person name="Nishi S."/>
            <person name="Hori S."/>
            <person name="Arai W."/>
            <person name="Tsubouchi T."/>
            <person name="Morono Y."/>
            <person name="Uchiyama I."/>
            <person name="Ito T."/>
            <person name="Fujiyama A."/>
            <person name="Inagaki F."/>
            <person name="Takami H."/>
        </authorList>
    </citation>
    <scope>NUCLEOTIDE SEQUENCE</scope>
    <source>
        <strain evidence="2">Expedition CK06-06</strain>
    </source>
</reference>
<gene>
    <name evidence="2" type="ORF">S03H2_25953</name>
</gene>
<name>X1GX05_9ZZZZ</name>
<feature type="non-terminal residue" evidence="2">
    <location>
        <position position="133"/>
    </location>
</feature>
<protein>
    <submittedName>
        <fullName evidence="2">Uncharacterized protein</fullName>
    </submittedName>
</protein>
<accession>X1GX05</accession>
<sequence>SQTRALEKLRTASKQEFQRVTAHAQRPPNSEIGHVSRDSSQIDIRDMSAREIEDIADKAAKKESQTELNRARVSPSLSLEAKILILSRLGIPVERIAARLKVNRLTALKYSENSRLVRSIRSALKKGNVSNQV</sequence>
<dbReference type="EMBL" id="BARU01014853">
    <property type="protein sequence ID" value="GAH37523.1"/>
    <property type="molecule type" value="Genomic_DNA"/>
</dbReference>